<evidence type="ECO:0000313" key="3">
    <source>
        <dbReference type="Proteomes" id="UP001596414"/>
    </source>
</evidence>
<evidence type="ECO:0000256" key="1">
    <source>
        <dbReference type="SAM" id="MobiDB-lite"/>
    </source>
</evidence>
<name>A0ABD5XAH1_9EURY</name>
<feature type="compositionally biased region" description="Basic and acidic residues" evidence="1">
    <location>
        <begin position="117"/>
        <end position="126"/>
    </location>
</feature>
<dbReference type="AlphaFoldDB" id="A0ABD5XAH1"/>
<feature type="region of interest" description="Disordered" evidence="1">
    <location>
        <begin position="99"/>
        <end position="126"/>
    </location>
</feature>
<sequence length="565" mass="63495">MPTVKEYRNEKGYYIRSNIDGRYVTLQLSPEAEGLFSDLGFRGDDQVSWQFLKPLCDSGHAYTNNSGTAVETKDINTEVSFSSGKLSLEKKRRLEEFLDQHTPDESASETGQPSTNGDERTSSLDRIDASKRGFIERWSPSDDEYEATLNRIARADDIDGILKSIAHHSTEHPILVNRFRVSSQEVPTYSFDTDGIAWTVHDFRTVEKVGTDAELFIDIRPGTSHSQSITIEPETTEWHTTGEQFKREQINEFLTVAPDLLYYLHHLVSSPSVSPRDLISNPTADITSEDASRLESLEDLGAVDPNEYSRALGTILSLGNKGYGRIRGHTGHTFTFSEEESKDDNIEAGDVVTFEVKPHRGSIYAKNIGKEETGIPSSGIVRNWPEWRDRSLSWLRNNWTKRRAKRDTNEKSISISSSDEEADYQCIEVQIDSLTFYLASSVNETSDVLDEAVRTLLKQTIDGGRTPPSAPVATDEVEISLPVNLLSMIDSVVGTSSVYETRDQFFSAAIQNHFNEGDQVELTVRVPRSYHHATQQLAEEYGISTPEFMREALEDALGTELRRTQ</sequence>
<dbReference type="EMBL" id="JBHSZQ010000047">
    <property type="protein sequence ID" value="MFC7126883.1"/>
    <property type="molecule type" value="Genomic_DNA"/>
</dbReference>
<dbReference type="Proteomes" id="UP001596414">
    <property type="component" value="Unassembled WGS sequence"/>
</dbReference>
<accession>A0ABD5XAH1</accession>
<gene>
    <name evidence="2" type="ORF">ACFQJ7_12765</name>
</gene>
<reference evidence="2 3" key="1">
    <citation type="journal article" date="2014" name="Int. J. Syst. Evol. Microbiol.">
        <title>Complete genome sequence of Corynebacterium casei LMG S-19264T (=DSM 44701T), isolated from a smear-ripened cheese.</title>
        <authorList>
            <consortium name="US DOE Joint Genome Institute (JGI-PGF)"/>
            <person name="Walter F."/>
            <person name="Albersmeier A."/>
            <person name="Kalinowski J."/>
            <person name="Ruckert C."/>
        </authorList>
    </citation>
    <scope>NUCLEOTIDE SEQUENCE [LARGE SCALE GENOMIC DNA]</scope>
    <source>
        <strain evidence="2 3">CGMCC 4.7215</strain>
    </source>
</reference>
<protein>
    <submittedName>
        <fullName evidence="2">Uncharacterized protein</fullName>
    </submittedName>
</protein>
<organism evidence="2 3">
    <name type="scientific">Halovenus rubra</name>
    <dbReference type="NCBI Taxonomy" id="869890"/>
    <lineage>
        <taxon>Archaea</taxon>
        <taxon>Methanobacteriati</taxon>
        <taxon>Methanobacteriota</taxon>
        <taxon>Stenosarchaea group</taxon>
        <taxon>Halobacteria</taxon>
        <taxon>Halobacteriales</taxon>
        <taxon>Haloarculaceae</taxon>
        <taxon>Halovenus</taxon>
    </lineage>
</organism>
<evidence type="ECO:0000313" key="2">
    <source>
        <dbReference type="EMBL" id="MFC7126883.1"/>
    </source>
</evidence>
<comment type="caution">
    <text evidence="2">The sequence shown here is derived from an EMBL/GenBank/DDBJ whole genome shotgun (WGS) entry which is preliminary data.</text>
</comment>
<dbReference type="RefSeq" id="WP_267637273.1">
    <property type="nucleotide sequence ID" value="NZ_JAODIY010000009.1"/>
</dbReference>
<proteinExistence type="predicted"/>